<gene>
    <name evidence="2" type="ORF">Cha6605_6065</name>
</gene>
<evidence type="ECO:0000256" key="1">
    <source>
        <dbReference type="SAM" id="Phobius"/>
    </source>
</evidence>
<dbReference type="KEGG" id="cmp:Cha6605_6065"/>
<proteinExistence type="predicted"/>
<dbReference type="AlphaFoldDB" id="K9URL6"/>
<reference evidence="2 3" key="1">
    <citation type="submission" date="2012-05" db="EMBL/GenBank/DDBJ databases">
        <title>Noncontiguous Finished plasmid 1 of genome of Chamaesiphon sp. PCC 6605.</title>
        <authorList>
            <consortium name="US DOE Joint Genome Institute"/>
            <person name="Gugger M."/>
            <person name="Coursin T."/>
            <person name="Rippka R."/>
            <person name="Tandeau De Marsac N."/>
            <person name="Huntemann M."/>
            <person name="Wei C.-L."/>
            <person name="Han J."/>
            <person name="Detter J.C."/>
            <person name="Han C."/>
            <person name="Tapia R."/>
            <person name="Chen A."/>
            <person name="Kyrpides N."/>
            <person name="Mavromatis K."/>
            <person name="Markowitz V."/>
            <person name="Szeto E."/>
            <person name="Ivanova N."/>
            <person name="Pagani I."/>
            <person name="Pati A."/>
            <person name="Goodwin L."/>
            <person name="Nordberg H.P."/>
            <person name="Cantor M.N."/>
            <person name="Hua S.X."/>
            <person name="Woyke T."/>
            <person name="Kerfeld C.A."/>
        </authorList>
    </citation>
    <scope>NUCLEOTIDE SEQUENCE [LARGE SCALE GENOMIC DNA]</scope>
    <source>
        <strain evidence="3">ATCC 27169 / PCC 6605</strain>
        <plasmid evidence="3">Plasmid pCHA6605.01</plasmid>
    </source>
</reference>
<organism evidence="2 3">
    <name type="scientific">Chamaesiphon minutus (strain ATCC 27169 / PCC 6605)</name>
    <dbReference type="NCBI Taxonomy" id="1173020"/>
    <lineage>
        <taxon>Bacteria</taxon>
        <taxon>Bacillati</taxon>
        <taxon>Cyanobacteriota</taxon>
        <taxon>Cyanophyceae</taxon>
        <taxon>Gomontiellales</taxon>
        <taxon>Chamaesiphonaceae</taxon>
        <taxon>Chamaesiphon</taxon>
    </lineage>
</organism>
<dbReference type="HOGENOM" id="CLU_3133759_0_0_3"/>
<name>K9URL6_CHAP6</name>
<protein>
    <submittedName>
        <fullName evidence="2">Uncharacterized protein</fullName>
    </submittedName>
</protein>
<dbReference type="RefSeq" id="WP_015328792.1">
    <property type="nucleotide sequence ID" value="NC_020053.1"/>
</dbReference>
<keyword evidence="1" id="KW-0472">Membrane</keyword>
<keyword evidence="1" id="KW-1133">Transmembrane helix</keyword>
<evidence type="ECO:0000313" key="3">
    <source>
        <dbReference type="Proteomes" id="UP000010366"/>
    </source>
</evidence>
<dbReference type="Proteomes" id="UP000010366">
    <property type="component" value="Plasmid pCHA6605.01"/>
</dbReference>
<accession>K9URL6</accession>
<dbReference type="EMBL" id="CP003601">
    <property type="protein sequence ID" value="AFY96904.1"/>
    <property type="molecule type" value="Genomic_DNA"/>
</dbReference>
<feature type="transmembrane region" description="Helical" evidence="1">
    <location>
        <begin position="28"/>
        <end position="48"/>
    </location>
</feature>
<keyword evidence="3" id="KW-1185">Reference proteome</keyword>
<keyword evidence="1" id="KW-0812">Transmembrane</keyword>
<geneLocation type="plasmid" evidence="2 3">
    <name>pCHA6605.01</name>
</geneLocation>
<evidence type="ECO:0000313" key="2">
    <source>
        <dbReference type="EMBL" id="AFY96904.1"/>
    </source>
</evidence>
<keyword evidence="2" id="KW-0614">Plasmid</keyword>
<sequence length="49" mass="5551">MHHPETETQATEDTSANSHHISKFIKNTIGMVFMFGACIVVCHMFGWMP</sequence>